<evidence type="ECO:0000313" key="1">
    <source>
        <dbReference type="EMBL" id="GAL73428.1"/>
    </source>
</evidence>
<proteinExistence type="predicted"/>
<sequence length="313" mass="37271">MKRLVFLILIFQFLFLINCKKDQKVIVENQKRILLKNSFSQKPLMFSEIIDSITYVKLETSKKCIVGEIQKIINYKNRFYIHDRKTKSILWFTSKGEYLNKIRQIGKGPGEYLNISEFFILNDRIHIYDNRLRKIFLFSIEGEFINSIKTGRDLIRYLIPLDDGGYLCNNEFDDGKSSRTGIWKINSQGKFEKEYLKFDKHLEMLFFWSPMYKFESEIRFLSHLDNSIYSFKVNILEDDILKKIYSYDFEELLTIDDIKKGAIDDKELEIGNYSVKETKDWIISEWPDPNFKNPTKIVFHSKKNDDVIISEGI</sequence>
<dbReference type="Pfam" id="PF17170">
    <property type="entry name" value="DUF5128"/>
    <property type="match status" value="1"/>
</dbReference>
<evidence type="ECO:0000313" key="2">
    <source>
        <dbReference type="Proteomes" id="UP000029646"/>
    </source>
</evidence>
<dbReference type="InterPro" id="IPR011042">
    <property type="entry name" value="6-blade_b-propeller_TolB-like"/>
</dbReference>
<organism evidence="1 2">
    <name type="scientific">Jejuia pallidilutea</name>
    <dbReference type="NCBI Taxonomy" id="504487"/>
    <lineage>
        <taxon>Bacteria</taxon>
        <taxon>Pseudomonadati</taxon>
        <taxon>Bacteroidota</taxon>
        <taxon>Flavobacteriia</taxon>
        <taxon>Flavobacteriales</taxon>
        <taxon>Flavobacteriaceae</taxon>
        <taxon>Jejuia</taxon>
    </lineage>
</organism>
<dbReference type="EMBL" id="BBNS01000069">
    <property type="protein sequence ID" value="GAL73428.1"/>
    <property type="molecule type" value="Genomic_DNA"/>
</dbReference>
<protein>
    <recommendedName>
        <fullName evidence="3">6-bladed beta-propeller</fullName>
    </recommendedName>
</protein>
<gene>
    <name evidence="1" type="ORF">JCM19302_4230</name>
</gene>
<comment type="caution">
    <text evidence="1">The sequence shown here is derived from an EMBL/GenBank/DDBJ whole genome shotgun (WGS) entry which is preliminary data.</text>
</comment>
<evidence type="ECO:0008006" key="3">
    <source>
        <dbReference type="Google" id="ProtNLM"/>
    </source>
</evidence>
<dbReference type="AlphaFoldDB" id="A0A090WB65"/>
<accession>A0A090WB65</accession>
<name>A0A090WB65_9FLAO</name>
<dbReference type="Proteomes" id="UP000029646">
    <property type="component" value="Unassembled WGS sequence"/>
</dbReference>
<reference evidence="1 2" key="1">
    <citation type="journal article" date="2014" name="Genome Announc.">
        <title>Draft Genome Sequence of Marine Flavobacterium Jejuia pallidilutea Strain 11shimoA1 and Pigmentation Mutants.</title>
        <authorList>
            <person name="Takatani N."/>
            <person name="Nakanishi M."/>
            <person name="Meirelles P."/>
            <person name="Mino S."/>
            <person name="Suda W."/>
            <person name="Oshima K."/>
            <person name="Hattori M."/>
            <person name="Ohkuma M."/>
            <person name="Hosokawa M."/>
            <person name="Miyashita K."/>
            <person name="Thompson F.L."/>
            <person name="Niwa A."/>
            <person name="Sawabe T."/>
            <person name="Sawabe T."/>
        </authorList>
    </citation>
    <scope>NUCLEOTIDE SEQUENCE [LARGE SCALE GENOMIC DNA]</scope>
    <source>
        <strain evidence="2">JCM19302</strain>
    </source>
</reference>
<dbReference type="Gene3D" id="2.120.10.30">
    <property type="entry name" value="TolB, C-terminal domain"/>
    <property type="match status" value="1"/>
</dbReference>
<dbReference type="RefSeq" id="WP_042249881.1">
    <property type="nucleotide sequence ID" value="NZ_BBNS01000069.1"/>
</dbReference>